<dbReference type="GO" id="GO:0003677">
    <property type="term" value="F:DNA binding"/>
    <property type="evidence" value="ECO:0007669"/>
    <property type="project" value="InterPro"/>
</dbReference>
<dbReference type="AlphaFoldDB" id="A0A1R0KE85"/>
<dbReference type="InterPro" id="IPR000792">
    <property type="entry name" value="Tscrpt_reg_LuxR_C"/>
</dbReference>
<accession>A0A1R0KE85</accession>
<dbReference type="STRING" id="76021.BS329_39350"/>
<name>A0A1R0KE85_9PSEU</name>
<dbReference type="InterPro" id="IPR036388">
    <property type="entry name" value="WH-like_DNA-bd_sf"/>
</dbReference>
<sequence length="338" mass="37352">MIPDDALAWLIYEWLLTHQGVSAAAVAARFGVPFDRVYRALRALRDLRLLREQDDGPGRLFAVSPNEAQAELVLPLEQVITATKRELAVIHDRLRSFADSFHSVRRAGRGDDAVVFSRDPEQSRLLLDDAADNSKAEVSVIRTGVDNYGVRAPKGNADPDVELVRRGVRLRALYRHTARTNVEVRDYVRELVGAGAQCRTTNELTDRLTIVDREVAFIPVQGESQAVAVVYEPVIVEYLTRLYDHTWAAADEFTVDAAGYGETLDKVRSTILGLLGAGLKDDVIARRIGVSTRTCRRHISAIMQELRAASRFQAGVVAARSGLMDRTGPAHHSSGVME</sequence>
<evidence type="ECO:0000259" key="1">
    <source>
        <dbReference type="SMART" id="SM00421"/>
    </source>
</evidence>
<dbReference type="PANTHER" id="PTHR34293:SF1">
    <property type="entry name" value="HTH-TYPE TRANSCRIPTIONAL REGULATOR TRMBL2"/>
    <property type="match status" value="1"/>
</dbReference>
<feature type="domain" description="HTH luxR-type" evidence="1">
    <location>
        <begin position="261"/>
        <end position="318"/>
    </location>
</feature>
<comment type="caution">
    <text evidence="2">The sequence shown here is derived from an EMBL/GenBank/DDBJ whole genome shotgun (WGS) entry which is preliminary data.</text>
</comment>
<protein>
    <recommendedName>
        <fullName evidence="1">HTH luxR-type domain-containing protein</fullName>
    </recommendedName>
</protein>
<dbReference type="EMBL" id="MQUQ01000035">
    <property type="protein sequence ID" value="OLZ43385.1"/>
    <property type="molecule type" value="Genomic_DNA"/>
</dbReference>
<dbReference type="SMART" id="SM00421">
    <property type="entry name" value="HTH_LUXR"/>
    <property type="match status" value="1"/>
</dbReference>
<reference evidence="2 3" key="1">
    <citation type="submission" date="2016-01" db="EMBL/GenBank/DDBJ databases">
        <title>Amycolatopsis coloradensis genome sequencing and assembly.</title>
        <authorList>
            <person name="Mayilraj S."/>
        </authorList>
    </citation>
    <scope>NUCLEOTIDE SEQUENCE [LARGE SCALE GENOMIC DNA]</scope>
    <source>
        <strain evidence="2 3">DSM 44225</strain>
    </source>
</reference>
<organism evidence="2 3">
    <name type="scientific">Amycolatopsis coloradensis</name>
    <dbReference type="NCBI Taxonomy" id="76021"/>
    <lineage>
        <taxon>Bacteria</taxon>
        <taxon>Bacillati</taxon>
        <taxon>Actinomycetota</taxon>
        <taxon>Actinomycetes</taxon>
        <taxon>Pseudonocardiales</taxon>
        <taxon>Pseudonocardiaceae</taxon>
        <taxon>Amycolatopsis</taxon>
    </lineage>
</organism>
<dbReference type="InterPro" id="IPR051797">
    <property type="entry name" value="TrmB-like"/>
</dbReference>
<dbReference type="SUPFAM" id="SSF46785">
    <property type="entry name" value="Winged helix' DNA-binding domain"/>
    <property type="match status" value="1"/>
</dbReference>
<dbReference type="SUPFAM" id="SSF46894">
    <property type="entry name" value="C-terminal effector domain of the bipartite response regulators"/>
    <property type="match status" value="1"/>
</dbReference>
<dbReference type="Proteomes" id="UP000187486">
    <property type="component" value="Unassembled WGS sequence"/>
</dbReference>
<dbReference type="Gene3D" id="1.10.10.10">
    <property type="entry name" value="Winged helix-like DNA-binding domain superfamily/Winged helix DNA-binding domain"/>
    <property type="match status" value="2"/>
</dbReference>
<keyword evidence="3" id="KW-1185">Reference proteome</keyword>
<dbReference type="GO" id="GO:0006355">
    <property type="term" value="P:regulation of DNA-templated transcription"/>
    <property type="evidence" value="ECO:0007669"/>
    <property type="project" value="InterPro"/>
</dbReference>
<dbReference type="PANTHER" id="PTHR34293">
    <property type="entry name" value="HTH-TYPE TRANSCRIPTIONAL REGULATOR TRMBL2"/>
    <property type="match status" value="1"/>
</dbReference>
<evidence type="ECO:0000313" key="3">
    <source>
        <dbReference type="Proteomes" id="UP000187486"/>
    </source>
</evidence>
<dbReference type="InterPro" id="IPR036390">
    <property type="entry name" value="WH_DNA-bd_sf"/>
</dbReference>
<proteinExistence type="predicted"/>
<dbReference type="Pfam" id="PF00196">
    <property type="entry name" value="GerE"/>
    <property type="match status" value="1"/>
</dbReference>
<evidence type="ECO:0000313" key="2">
    <source>
        <dbReference type="EMBL" id="OLZ43385.1"/>
    </source>
</evidence>
<gene>
    <name evidence="2" type="ORF">BS329_39350</name>
</gene>
<dbReference type="InterPro" id="IPR016032">
    <property type="entry name" value="Sig_transdc_resp-reg_C-effctor"/>
</dbReference>